<dbReference type="AlphaFoldDB" id="A0A8T2VDD4"/>
<evidence type="ECO:0000256" key="6">
    <source>
        <dbReference type="SAM" id="MobiDB-lite"/>
    </source>
</evidence>
<dbReference type="SMART" id="SM00698">
    <property type="entry name" value="MORN"/>
    <property type="match status" value="4"/>
</dbReference>
<comment type="caution">
    <text evidence="7">The sequence shown here is derived from an EMBL/GenBank/DDBJ whole genome shotgun (WGS) entry which is preliminary data.</text>
</comment>
<evidence type="ECO:0000313" key="8">
    <source>
        <dbReference type="Proteomes" id="UP000825935"/>
    </source>
</evidence>
<dbReference type="PANTHER" id="PTHR46511:SF1">
    <property type="entry name" value="MORN REPEAT-CONTAINING PROTEIN 3"/>
    <property type="match status" value="1"/>
</dbReference>
<dbReference type="GO" id="GO:0016020">
    <property type="term" value="C:membrane"/>
    <property type="evidence" value="ECO:0007669"/>
    <property type="project" value="UniProtKB-ARBA"/>
</dbReference>
<dbReference type="GO" id="GO:0001669">
    <property type="term" value="C:acrosomal vesicle"/>
    <property type="evidence" value="ECO:0007669"/>
    <property type="project" value="UniProtKB-SubCell"/>
</dbReference>
<dbReference type="OrthoDB" id="270720at2759"/>
<protein>
    <recommendedName>
        <fullName evidence="4">MORN repeat-containing protein 3</fullName>
    </recommendedName>
</protein>
<dbReference type="EMBL" id="CM035406">
    <property type="protein sequence ID" value="KAH7445362.1"/>
    <property type="molecule type" value="Genomic_DNA"/>
</dbReference>
<comment type="subcellular location">
    <subcellularLocation>
        <location evidence="1">Cytoplasmic vesicle</location>
        <location evidence="1">Secretory vesicle</location>
        <location evidence="1">Acrosome</location>
    </subcellularLocation>
</comment>
<feature type="compositionally biased region" description="Low complexity" evidence="6">
    <location>
        <begin position="29"/>
        <end position="56"/>
    </location>
</feature>
<sequence length="438" mass="49357">MAELLVDSCGDKANSSAVKIVPGVPLPLPTGGDPSKNTVLSSVSSSPFSSTRSNPPTKRREEEKWRSRKQRHGVRVVVINPPSAFHPDIHPPSLVRVQRALRAHSKEGVHKQLRPQARRALPVSPFRDAEGRFILQGSSGGFYVGDVLGGIPHGFGQHHIPHPVSGKMHMIYEGEWSHGTKTGFGSVFYTNGEEYIGELRENQRWGRGWMKYKDGSFFCGDWVRGRRHGIGLRYLKNGSYYHGAFCKDAQDGWGIFYWPLTKRKFEGEWVADQPYSGCYSEMESGDLEFVPGMLLPFCPKSSINPSVKDIPAKGSKIAELRLQHPILTIFNVISSLRYNRASDRDSKNLFKTQVGRKENLSASQLQMLKKLFEVMVPMVDNHAQLHVTHFRRMLLLARIEPDVDQGKKLLAHLQTCADGREQVSFNEALLMFLQFHDP</sequence>
<evidence type="ECO:0000313" key="7">
    <source>
        <dbReference type="EMBL" id="KAH7445362.1"/>
    </source>
</evidence>
<proteinExistence type="predicted"/>
<dbReference type="InterPro" id="IPR052472">
    <property type="entry name" value="MORN3"/>
</dbReference>
<feature type="region of interest" description="Disordered" evidence="6">
    <location>
        <begin position="21"/>
        <end position="69"/>
    </location>
</feature>
<comment type="function">
    <text evidence="5">Assembles a suppression complex (suppresome) by tethering SIRT1 and MDM2 to regulate composite modifications of p53/TP53. Confers both deacetylation-mediated functional inactivation, by SIRT1, and ubiquitination-dependent degradation, by MDM2, of p53/TP53, promoting a proliferative and cell survival behaviors. May play a role in the regulation of spermatogenesis.</text>
</comment>
<dbReference type="Gene3D" id="2.20.110.10">
    <property type="entry name" value="Histone H3 K4-specific methyltransferase SET7/9 N-terminal domain"/>
    <property type="match status" value="2"/>
</dbReference>
<evidence type="ECO:0000256" key="3">
    <source>
        <dbReference type="ARBA" id="ARBA00023329"/>
    </source>
</evidence>
<dbReference type="Proteomes" id="UP000825935">
    <property type="component" value="Chromosome 1"/>
</dbReference>
<accession>A0A8T2VDD4</accession>
<keyword evidence="2" id="KW-0677">Repeat</keyword>
<dbReference type="OMA" id="CYSEMES"/>
<dbReference type="PANTHER" id="PTHR46511">
    <property type="entry name" value="MORN REPEAT-CONTAINING PROTEIN 3"/>
    <property type="match status" value="1"/>
</dbReference>
<evidence type="ECO:0000256" key="5">
    <source>
        <dbReference type="ARBA" id="ARBA00045851"/>
    </source>
</evidence>
<dbReference type="InterPro" id="IPR003409">
    <property type="entry name" value="MORN"/>
</dbReference>
<evidence type="ECO:0000256" key="2">
    <source>
        <dbReference type="ARBA" id="ARBA00022737"/>
    </source>
</evidence>
<evidence type="ECO:0000256" key="1">
    <source>
        <dbReference type="ARBA" id="ARBA00004218"/>
    </source>
</evidence>
<name>A0A8T2VDD4_CERRI</name>
<dbReference type="SUPFAM" id="SSF82185">
    <property type="entry name" value="Histone H3 K4-specific methyltransferase SET7/9 N-terminal domain"/>
    <property type="match status" value="1"/>
</dbReference>
<evidence type="ECO:0000256" key="4">
    <source>
        <dbReference type="ARBA" id="ARBA00039854"/>
    </source>
</evidence>
<gene>
    <name evidence="7" type="ORF">KP509_01G004600</name>
</gene>
<keyword evidence="3" id="KW-0968">Cytoplasmic vesicle</keyword>
<organism evidence="7 8">
    <name type="scientific">Ceratopteris richardii</name>
    <name type="common">Triangle waterfern</name>
    <dbReference type="NCBI Taxonomy" id="49495"/>
    <lineage>
        <taxon>Eukaryota</taxon>
        <taxon>Viridiplantae</taxon>
        <taxon>Streptophyta</taxon>
        <taxon>Embryophyta</taxon>
        <taxon>Tracheophyta</taxon>
        <taxon>Polypodiopsida</taxon>
        <taxon>Polypodiidae</taxon>
        <taxon>Polypodiales</taxon>
        <taxon>Pteridineae</taxon>
        <taxon>Pteridaceae</taxon>
        <taxon>Parkerioideae</taxon>
        <taxon>Ceratopteris</taxon>
    </lineage>
</organism>
<reference evidence="7" key="1">
    <citation type="submission" date="2021-08" db="EMBL/GenBank/DDBJ databases">
        <title>WGS assembly of Ceratopteris richardii.</title>
        <authorList>
            <person name="Marchant D.B."/>
            <person name="Chen G."/>
            <person name="Jenkins J."/>
            <person name="Shu S."/>
            <person name="Leebens-Mack J."/>
            <person name="Grimwood J."/>
            <person name="Schmutz J."/>
            <person name="Soltis P."/>
            <person name="Soltis D."/>
            <person name="Chen Z.-H."/>
        </authorList>
    </citation>
    <scope>NUCLEOTIDE SEQUENCE</scope>
    <source>
        <strain evidence="7">Whitten #5841</strain>
        <tissue evidence="7">Leaf</tissue>
    </source>
</reference>
<keyword evidence="8" id="KW-1185">Reference proteome</keyword>
<dbReference type="Pfam" id="PF02493">
    <property type="entry name" value="MORN"/>
    <property type="match status" value="4"/>
</dbReference>